<feature type="transmembrane region" description="Helical" evidence="9">
    <location>
        <begin position="179"/>
        <end position="196"/>
    </location>
</feature>
<keyword evidence="11" id="KW-1185">Reference proteome</keyword>
<evidence type="ECO:0000256" key="9">
    <source>
        <dbReference type="SAM" id="Phobius"/>
    </source>
</evidence>
<comment type="caution">
    <text evidence="10">The sequence shown here is derived from an EMBL/GenBank/DDBJ whole genome shotgun (WGS) entry which is preliminary data.</text>
</comment>
<dbReference type="PANTHER" id="PTHR42810">
    <property type="entry name" value="PURINE PERMEASE C1399.01C-RELATED"/>
    <property type="match status" value="1"/>
</dbReference>
<evidence type="ECO:0000256" key="1">
    <source>
        <dbReference type="ARBA" id="ARBA00004651"/>
    </source>
</evidence>
<evidence type="ECO:0000256" key="3">
    <source>
        <dbReference type="ARBA" id="ARBA00022448"/>
    </source>
</evidence>
<reference evidence="10 11" key="1">
    <citation type="journal article" date="2019" name="Int. J. Syst. Evol. Microbiol.">
        <title>The Global Catalogue of Microorganisms (GCM) 10K type strain sequencing project: providing services to taxonomists for standard genome sequencing and annotation.</title>
        <authorList>
            <consortium name="The Broad Institute Genomics Platform"/>
            <consortium name="The Broad Institute Genome Sequencing Center for Infectious Disease"/>
            <person name="Wu L."/>
            <person name="Ma J."/>
        </authorList>
    </citation>
    <scope>NUCLEOTIDE SEQUENCE [LARGE SCALE GENOMIC DNA]</scope>
    <source>
        <strain evidence="10 11">JCM 16374</strain>
    </source>
</reference>
<dbReference type="Pfam" id="PF00860">
    <property type="entry name" value="Xan_ur_permease"/>
    <property type="match status" value="1"/>
</dbReference>
<evidence type="ECO:0000256" key="8">
    <source>
        <dbReference type="SAM" id="MobiDB-lite"/>
    </source>
</evidence>
<feature type="transmembrane region" description="Helical" evidence="9">
    <location>
        <begin position="416"/>
        <end position="439"/>
    </location>
</feature>
<evidence type="ECO:0000256" key="4">
    <source>
        <dbReference type="ARBA" id="ARBA00022475"/>
    </source>
</evidence>
<dbReference type="RefSeq" id="WP_344578986.1">
    <property type="nucleotide sequence ID" value="NZ_BAAARK010000015.1"/>
</dbReference>
<evidence type="ECO:0000256" key="7">
    <source>
        <dbReference type="ARBA" id="ARBA00023136"/>
    </source>
</evidence>
<dbReference type="InterPro" id="IPR006042">
    <property type="entry name" value="Xan_ur_permease"/>
</dbReference>
<dbReference type="NCBIfam" id="TIGR03173">
    <property type="entry name" value="pbuX"/>
    <property type="match status" value="1"/>
</dbReference>
<keyword evidence="3" id="KW-0813">Transport</keyword>
<sequence>MSLASRCASLRRPRPAPAGGAPHPTPGRTLGLGVQHALVMYAGAIAVPLMFGAGAGLDEAAVSTLVNADIFVAGIVTVVQSLGAGRFLGVRLPLVTGGSFVCVTPMIMIARQYGMPAVYGSMIAAGLFGMLVAIPFARALRTFPPLVSGVVITVVGLALIGAAPGMIAGPDPAAADYAPPAHLALAGGVIGFLLLLRRFLRGFLAQVSVLLALLAGTLAALPMGLTDFSGVADADWWGLVSPFRFGAPTFPLAGVVSMCVVMLVVFAESTAQMIAVSEAVERPLTDRALGRGLAADGLSGVLGGAMNSFPDTVFAGNIGLTLMTGIRSRYVTAAGGVVMVFLGTLPKLGETIASLPQPVIGGASLMCFATVAAVGINILRRAGLDQGDNLLIAAAAIGTGMLPVVAPHLYHRFPQWWQLVFGSPSTAALVVALGLHFAFHHRRRVEGVDA</sequence>
<keyword evidence="6 9" id="KW-1133">Transmembrane helix</keyword>
<accession>A0ABN3SAQ5</accession>
<evidence type="ECO:0000313" key="11">
    <source>
        <dbReference type="Proteomes" id="UP001500994"/>
    </source>
</evidence>
<feature type="transmembrane region" description="Helical" evidence="9">
    <location>
        <begin position="38"/>
        <end position="55"/>
    </location>
</feature>
<feature type="region of interest" description="Disordered" evidence="8">
    <location>
        <begin position="1"/>
        <end position="26"/>
    </location>
</feature>
<name>A0ABN3SAQ5_9ACTN</name>
<dbReference type="InterPro" id="IPR006043">
    <property type="entry name" value="NCS2"/>
</dbReference>
<evidence type="ECO:0000256" key="2">
    <source>
        <dbReference type="ARBA" id="ARBA00008821"/>
    </source>
</evidence>
<feature type="transmembrane region" description="Helical" evidence="9">
    <location>
        <begin position="330"/>
        <end position="348"/>
    </location>
</feature>
<comment type="subcellular location">
    <subcellularLocation>
        <location evidence="1">Cell membrane</location>
        <topology evidence="1">Multi-pass membrane protein</topology>
    </subcellularLocation>
</comment>
<dbReference type="Proteomes" id="UP001500994">
    <property type="component" value="Unassembled WGS sequence"/>
</dbReference>
<keyword evidence="4" id="KW-1003">Cell membrane</keyword>
<dbReference type="PANTHER" id="PTHR42810:SF4">
    <property type="entry name" value="URIC ACID TRANSPORTER UACT"/>
    <property type="match status" value="1"/>
</dbReference>
<dbReference type="InterPro" id="IPR017588">
    <property type="entry name" value="UacT-like"/>
</dbReference>
<proteinExistence type="inferred from homology"/>
<feature type="compositionally biased region" description="Low complexity" evidence="8">
    <location>
        <begin position="17"/>
        <end position="26"/>
    </location>
</feature>
<protein>
    <submittedName>
        <fullName evidence="10">Nucleobase:cation symporter-2 family protein</fullName>
    </submittedName>
</protein>
<gene>
    <name evidence="10" type="ORF">GCM10009864_45750</name>
</gene>
<evidence type="ECO:0000256" key="5">
    <source>
        <dbReference type="ARBA" id="ARBA00022692"/>
    </source>
</evidence>
<organism evidence="10 11">
    <name type="scientific">Streptomyces lunalinharesii</name>
    <dbReference type="NCBI Taxonomy" id="333384"/>
    <lineage>
        <taxon>Bacteria</taxon>
        <taxon>Bacillati</taxon>
        <taxon>Actinomycetota</taxon>
        <taxon>Actinomycetes</taxon>
        <taxon>Kitasatosporales</taxon>
        <taxon>Streptomycetaceae</taxon>
        <taxon>Streptomyces</taxon>
    </lineage>
</organism>
<keyword evidence="7 9" id="KW-0472">Membrane</keyword>
<feature type="transmembrane region" description="Helical" evidence="9">
    <location>
        <begin position="92"/>
        <end position="110"/>
    </location>
</feature>
<feature type="transmembrane region" description="Helical" evidence="9">
    <location>
        <begin position="203"/>
        <end position="225"/>
    </location>
</feature>
<evidence type="ECO:0000256" key="6">
    <source>
        <dbReference type="ARBA" id="ARBA00022989"/>
    </source>
</evidence>
<evidence type="ECO:0000313" key="10">
    <source>
        <dbReference type="EMBL" id="GAA2670529.1"/>
    </source>
</evidence>
<feature type="transmembrane region" description="Helical" evidence="9">
    <location>
        <begin position="391"/>
        <end position="410"/>
    </location>
</feature>
<feature type="transmembrane region" description="Helical" evidence="9">
    <location>
        <begin position="146"/>
        <end position="167"/>
    </location>
</feature>
<dbReference type="EMBL" id="BAAARK010000015">
    <property type="protein sequence ID" value="GAA2670529.1"/>
    <property type="molecule type" value="Genomic_DNA"/>
</dbReference>
<dbReference type="NCBIfam" id="TIGR00801">
    <property type="entry name" value="ncs2"/>
    <property type="match status" value="1"/>
</dbReference>
<dbReference type="NCBIfam" id="NF037981">
    <property type="entry name" value="NCS2_1"/>
    <property type="match status" value="1"/>
</dbReference>
<feature type="transmembrane region" description="Helical" evidence="9">
    <location>
        <begin position="360"/>
        <end position="379"/>
    </location>
</feature>
<feature type="transmembrane region" description="Helical" evidence="9">
    <location>
        <begin position="116"/>
        <end position="134"/>
    </location>
</feature>
<comment type="similarity">
    <text evidence="2">Belongs to the nucleobase:cation symporter-2 (NCS2) (TC 2.A.40) family.</text>
</comment>
<feature type="transmembrane region" description="Helical" evidence="9">
    <location>
        <begin position="245"/>
        <end position="267"/>
    </location>
</feature>
<feature type="transmembrane region" description="Helical" evidence="9">
    <location>
        <begin position="61"/>
        <end position="80"/>
    </location>
</feature>
<keyword evidence="5 9" id="KW-0812">Transmembrane</keyword>